<dbReference type="InterPro" id="IPR013106">
    <property type="entry name" value="Ig_V-set"/>
</dbReference>
<dbReference type="Gene3D" id="2.60.40.10">
    <property type="entry name" value="Immunoglobulins"/>
    <property type="match status" value="1"/>
</dbReference>
<organism evidence="2 3">
    <name type="scientific">Cirrhinus molitorella</name>
    <name type="common">mud carp</name>
    <dbReference type="NCBI Taxonomy" id="172907"/>
    <lineage>
        <taxon>Eukaryota</taxon>
        <taxon>Metazoa</taxon>
        <taxon>Chordata</taxon>
        <taxon>Craniata</taxon>
        <taxon>Vertebrata</taxon>
        <taxon>Euteleostomi</taxon>
        <taxon>Actinopterygii</taxon>
        <taxon>Neopterygii</taxon>
        <taxon>Teleostei</taxon>
        <taxon>Ostariophysi</taxon>
        <taxon>Cypriniformes</taxon>
        <taxon>Cyprinidae</taxon>
        <taxon>Labeoninae</taxon>
        <taxon>Labeonini</taxon>
        <taxon>Cirrhinus</taxon>
    </lineage>
</organism>
<evidence type="ECO:0000259" key="1">
    <source>
        <dbReference type="SMART" id="SM00409"/>
    </source>
</evidence>
<dbReference type="SUPFAM" id="SSF48726">
    <property type="entry name" value="Immunoglobulin"/>
    <property type="match status" value="1"/>
</dbReference>
<dbReference type="PANTHER" id="PTHR21063">
    <property type="entry name" value="LFA-3"/>
    <property type="match status" value="1"/>
</dbReference>
<dbReference type="EMBL" id="JAYMGO010000022">
    <property type="protein sequence ID" value="KAL1252208.1"/>
    <property type="molecule type" value="Genomic_DNA"/>
</dbReference>
<feature type="domain" description="Immunoglobulin" evidence="1">
    <location>
        <begin position="9"/>
        <end position="110"/>
    </location>
</feature>
<feature type="non-terminal residue" evidence="2">
    <location>
        <position position="1"/>
    </location>
</feature>
<reference evidence="2 3" key="1">
    <citation type="submission" date="2023-09" db="EMBL/GenBank/DDBJ databases">
        <authorList>
            <person name="Wang M."/>
        </authorList>
    </citation>
    <scope>NUCLEOTIDE SEQUENCE [LARGE SCALE GENOMIC DNA]</scope>
    <source>
        <strain evidence="2">GT-2023</strain>
        <tissue evidence="2">Liver</tissue>
    </source>
</reference>
<proteinExistence type="predicted"/>
<comment type="caution">
    <text evidence="2">The sequence shown here is derived from an EMBL/GenBank/DDBJ whole genome shotgun (WGS) entry which is preliminary data.</text>
</comment>
<name>A0ABR3LH25_9TELE</name>
<dbReference type="InterPro" id="IPR013783">
    <property type="entry name" value="Ig-like_fold"/>
</dbReference>
<gene>
    <name evidence="2" type="ORF">QQF64_020004</name>
</gene>
<dbReference type="Proteomes" id="UP001558613">
    <property type="component" value="Unassembled WGS sequence"/>
</dbReference>
<evidence type="ECO:0000313" key="2">
    <source>
        <dbReference type="EMBL" id="KAL1252208.1"/>
    </source>
</evidence>
<protein>
    <recommendedName>
        <fullName evidence="1">Immunoglobulin domain-containing protein</fullName>
    </recommendedName>
</protein>
<keyword evidence="3" id="KW-1185">Reference proteome</keyword>
<dbReference type="InterPro" id="IPR036179">
    <property type="entry name" value="Ig-like_dom_sf"/>
</dbReference>
<sequence>VFGAEKNETQSVSVMEGDSVTLKTNVTELSEDEDITWKFGDNKTLIVKITEKRNPLTFDGPDGRFRGRLKLDNQTGSLTITNITSEHAGVYEQQKRGAKLLSKTFSVSVY</sequence>
<dbReference type="Pfam" id="PF07686">
    <property type="entry name" value="V-set"/>
    <property type="match status" value="1"/>
</dbReference>
<dbReference type="PANTHER" id="PTHR21063:SF4">
    <property type="entry name" value="CD48 ANTIGEN-RELATED"/>
    <property type="match status" value="1"/>
</dbReference>
<evidence type="ECO:0000313" key="3">
    <source>
        <dbReference type="Proteomes" id="UP001558613"/>
    </source>
</evidence>
<feature type="non-terminal residue" evidence="2">
    <location>
        <position position="110"/>
    </location>
</feature>
<accession>A0ABR3LH25</accession>
<dbReference type="InterPro" id="IPR003599">
    <property type="entry name" value="Ig_sub"/>
</dbReference>
<dbReference type="SMART" id="SM00409">
    <property type="entry name" value="IG"/>
    <property type="match status" value="1"/>
</dbReference>